<organism evidence="1 2">
    <name type="scientific">Necator americanus</name>
    <name type="common">Human hookworm</name>
    <dbReference type="NCBI Taxonomy" id="51031"/>
    <lineage>
        <taxon>Eukaryota</taxon>
        <taxon>Metazoa</taxon>
        <taxon>Ecdysozoa</taxon>
        <taxon>Nematoda</taxon>
        <taxon>Chromadorea</taxon>
        <taxon>Rhabditida</taxon>
        <taxon>Rhabditina</taxon>
        <taxon>Rhabditomorpha</taxon>
        <taxon>Strongyloidea</taxon>
        <taxon>Ancylostomatidae</taxon>
        <taxon>Bunostominae</taxon>
        <taxon>Necator</taxon>
    </lineage>
</organism>
<dbReference type="AlphaFoldDB" id="W2T7X7"/>
<accession>W2T7X7</accession>
<sequence>MEMRQTYAIQAVGHIQDIMEKFQGTTRKQLLLKEKEKPVIEILGNVVLIFYRKGKCLEDGKLI</sequence>
<name>W2T7X7_NECAM</name>
<evidence type="ECO:0000313" key="2">
    <source>
        <dbReference type="Proteomes" id="UP000053676"/>
    </source>
</evidence>
<dbReference type="KEGG" id="nai:NECAME_10642"/>
<reference evidence="2" key="1">
    <citation type="journal article" date="2014" name="Nat. Genet.">
        <title>Genome of the human hookworm Necator americanus.</title>
        <authorList>
            <person name="Tang Y.T."/>
            <person name="Gao X."/>
            <person name="Rosa B.A."/>
            <person name="Abubucker S."/>
            <person name="Hallsworth-Pepin K."/>
            <person name="Martin J."/>
            <person name="Tyagi R."/>
            <person name="Heizer E."/>
            <person name="Zhang X."/>
            <person name="Bhonagiri-Palsikar V."/>
            <person name="Minx P."/>
            <person name="Warren W.C."/>
            <person name="Wang Q."/>
            <person name="Zhan B."/>
            <person name="Hotez P.J."/>
            <person name="Sternberg P.W."/>
            <person name="Dougall A."/>
            <person name="Gaze S.T."/>
            <person name="Mulvenna J."/>
            <person name="Sotillo J."/>
            <person name="Ranganathan S."/>
            <person name="Rabelo E.M."/>
            <person name="Wilson R.K."/>
            <person name="Felgner P.L."/>
            <person name="Bethony J."/>
            <person name="Hawdon J.M."/>
            <person name="Gasser R.B."/>
            <person name="Loukas A."/>
            <person name="Mitreva M."/>
        </authorList>
    </citation>
    <scope>NUCLEOTIDE SEQUENCE [LARGE SCALE GENOMIC DNA]</scope>
</reference>
<keyword evidence="2" id="KW-1185">Reference proteome</keyword>
<proteinExistence type="predicted"/>
<dbReference type="EMBL" id="KI660129">
    <property type="protein sequence ID" value="ETN77983.1"/>
    <property type="molecule type" value="Genomic_DNA"/>
</dbReference>
<gene>
    <name evidence="1" type="ORF">NECAME_10642</name>
</gene>
<evidence type="ECO:0000313" key="1">
    <source>
        <dbReference type="EMBL" id="ETN77983.1"/>
    </source>
</evidence>
<dbReference type="Proteomes" id="UP000053676">
    <property type="component" value="Unassembled WGS sequence"/>
</dbReference>
<protein>
    <submittedName>
        <fullName evidence="1">Uncharacterized protein</fullName>
    </submittedName>
</protein>